<evidence type="ECO:0000313" key="3">
    <source>
        <dbReference type="Proteomes" id="UP000524246"/>
    </source>
</evidence>
<gene>
    <name evidence="2" type="ORF">GYA55_06345</name>
</gene>
<feature type="non-terminal residue" evidence="2">
    <location>
        <position position="1"/>
    </location>
</feature>
<evidence type="ECO:0000313" key="2">
    <source>
        <dbReference type="EMBL" id="NMC62774.1"/>
    </source>
</evidence>
<name>A0A7X9IK63_9DELT</name>
<dbReference type="AlphaFoldDB" id="A0A7X9IK63"/>
<dbReference type="Proteomes" id="UP000524246">
    <property type="component" value="Unassembled WGS sequence"/>
</dbReference>
<feature type="region of interest" description="Disordered" evidence="1">
    <location>
        <begin position="66"/>
        <end position="88"/>
    </location>
</feature>
<dbReference type="EMBL" id="JAAZON010000274">
    <property type="protein sequence ID" value="NMC62774.1"/>
    <property type="molecule type" value="Genomic_DNA"/>
</dbReference>
<evidence type="ECO:0000256" key="1">
    <source>
        <dbReference type="SAM" id="MobiDB-lite"/>
    </source>
</evidence>
<accession>A0A7X9IK63</accession>
<proteinExistence type="predicted"/>
<organism evidence="2 3">
    <name type="scientific">SAR324 cluster bacterium</name>
    <dbReference type="NCBI Taxonomy" id="2024889"/>
    <lineage>
        <taxon>Bacteria</taxon>
        <taxon>Deltaproteobacteria</taxon>
        <taxon>SAR324 cluster</taxon>
    </lineage>
</organism>
<reference evidence="2 3" key="1">
    <citation type="journal article" date="2020" name="Biotechnol. Biofuels">
        <title>New insights from the biogas microbiome by comprehensive genome-resolved metagenomics of nearly 1600 species originating from multiple anaerobic digesters.</title>
        <authorList>
            <person name="Campanaro S."/>
            <person name="Treu L."/>
            <person name="Rodriguez-R L.M."/>
            <person name="Kovalovszki A."/>
            <person name="Ziels R.M."/>
            <person name="Maus I."/>
            <person name="Zhu X."/>
            <person name="Kougias P.G."/>
            <person name="Basile A."/>
            <person name="Luo G."/>
            <person name="Schluter A."/>
            <person name="Konstantinidis K.T."/>
            <person name="Angelidaki I."/>
        </authorList>
    </citation>
    <scope>NUCLEOTIDE SEQUENCE [LARGE SCALE GENOMIC DNA]</scope>
    <source>
        <strain evidence="2">AS27yjCOA_65</strain>
    </source>
</reference>
<comment type="caution">
    <text evidence="2">The sequence shown here is derived from an EMBL/GenBank/DDBJ whole genome shotgun (WGS) entry which is preliminary data.</text>
</comment>
<sequence>SGHETVKLLEESRVFLKETGDTLVNLKKQFSEGAVDLSVKGAELTYSIEKTAEAISSTLDKYKNPQNILFGPEESSLGPGEEKLENAR</sequence>
<protein>
    <submittedName>
        <fullName evidence="2">Uncharacterized protein</fullName>
    </submittedName>
</protein>